<evidence type="ECO:0000256" key="5">
    <source>
        <dbReference type="SAM" id="Coils"/>
    </source>
</evidence>
<dbReference type="Proteomes" id="UP000678499">
    <property type="component" value="Unassembled WGS sequence"/>
</dbReference>
<evidence type="ECO:0000313" key="8">
    <source>
        <dbReference type="Proteomes" id="UP000678499"/>
    </source>
</evidence>
<evidence type="ECO:0000256" key="1">
    <source>
        <dbReference type="ARBA" id="ARBA00004114"/>
    </source>
</evidence>
<sequence length="375" mass="42090">MLGLPGAGSPVNGVVPLSEAKTKDRYSPVEQETRPNVMRSTTKHPFSGFTVTTNIETTTIPRDTPAVRTQAVGGEQTIVTGGSSSATKPSENMRGEMKGSERNFESHTGRSYAGVPSKNVAWCDEIIPTSGRFRADLDDAKAMIDALKEELNACQRERDSLRQEKFDMKFLNDTLLSDLERQKKANERLEEDNRIQYKIATESGPPSIATQAMIKRLEREKQNLQTEVTALKLDRDRLRDRLKVASDAARTERMQSQNQTEALKLKIASLERNHGEILSREASQKSMTNNFRDQVMSLQRELTITRTELSQQRAAANQLKLLCEEKERRVEKLEVEGVGLHRQLASAEKKLETCCKENGALKAEMQTLQGQLART</sequence>
<comment type="similarity">
    <text evidence="4">Belongs to the CEP135/TSGA10 family.</text>
</comment>
<dbReference type="PANTHER" id="PTHR20544:SF0">
    <property type="entry name" value="NUCLEOPROTEIN TPR_MLP1 DOMAIN-CONTAINING PROTEIN"/>
    <property type="match status" value="1"/>
</dbReference>
<gene>
    <name evidence="7" type="ORF">NMOB1V02_LOCUS12466</name>
</gene>
<evidence type="ECO:0000256" key="2">
    <source>
        <dbReference type="ARBA" id="ARBA00022490"/>
    </source>
</evidence>
<name>A0A7R9C176_9CRUS</name>
<evidence type="ECO:0000256" key="3">
    <source>
        <dbReference type="ARBA" id="ARBA00023212"/>
    </source>
</evidence>
<feature type="coiled-coil region" evidence="5">
    <location>
        <begin position="309"/>
        <end position="364"/>
    </location>
</feature>
<comment type="subcellular location">
    <subcellularLocation>
        <location evidence="1">Cytoplasm</location>
        <location evidence="1">Cytoskeleton</location>
        <location evidence="1">Microtubule organizing center</location>
        <location evidence="1">Centrosome</location>
        <location evidence="1">Centriole</location>
    </subcellularLocation>
</comment>
<dbReference type="AlphaFoldDB" id="A0A7R9C176"/>
<feature type="region of interest" description="Disordered" evidence="6">
    <location>
        <begin position="1"/>
        <end position="45"/>
    </location>
</feature>
<keyword evidence="5" id="KW-0175">Coiled coil</keyword>
<organism evidence="7">
    <name type="scientific">Notodromas monacha</name>
    <dbReference type="NCBI Taxonomy" id="399045"/>
    <lineage>
        <taxon>Eukaryota</taxon>
        <taxon>Metazoa</taxon>
        <taxon>Ecdysozoa</taxon>
        <taxon>Arthropoda</taxon>
        <taxon>Crustacea</taxon>
        <taxon>Oligostraca</taxon>
        <taxon>Ostracoda</taxon>
        <taxon>Podocopa</taxon>
        <taxon>Podocopida</taxon>
        <taxon>Cypridocopina</taxon>
        <taxon>Cypridoidea</taxon>
        <taxon>Cyprididae</taxon>
        <taxon>Notodromas</taxon>
    </lineage>
</organism>
<keyword evidence="8" id="KW-1185">Reference proteome</keyword>
<feature type="compositionally biased region" description="Basic and acidic residues" evidence="6">
    <location>
        <begin position="20"/>
        <end position="33"/>
    </location>
</feature>
<feature type="compositionally biased region" description="Basic and acidic residues" evidence="6">
    <location>
        <begin position="91"/>
        <end position="108"/>
    </location>
</feature>
<feature type="non-terminal residue" evidence="7">
    <location>
        <position position="1"/>
    </location>
</feature>
<feature type="compositionally biased region" description="Polar residues" evidence="6">
    <location>
        <begin position="78"/>
        <end position="90"/>
    </location>
</feature>
<dbReference type="EMBL" id="CAJPEX010010199">
    <property type="protein sequence ID" value="CAG0925014.1"/>
    <property type="molecule type" value="Genomic_DNA"/>
</dbReference>
<dbReference type="EMBL" id="OA892236">
    <property type="protein sequence ID" value="CAD7284862.1"/>
    <property type="molecule type" value="Genomic_DNA"/>
</dbReference>
<dbReference type="InterPro" id="IPR051877">
    <property type="entry name" value="Centriole_BasalBody_StrucProt"/>
</dbReference>
<evidence type="ECO:0000313" key="7">
    <source>
        <dbReference type="EMBL" id="CAD7284862.1"/>
    </source>
</evidence>
<protein>
    <submittedName>
        <fullName evidence="7">Uncharacterized protein</fullName>
    </submittedName>
</protein>
<accession>A0A7R9C176</accession>
<evidence type="ECO:0000256" key="6">
    <source>
        <dbReference type="SAM" id="MobiDB-lite"/>
    </source>
</evidence>
<keyword evidence="2" id="KW-0963">Cytoplasm</keyword>
<dbReference type="PANTHER" id="PTHR20544">
    <property type="entry name" value="CENTROSOMAL PROTEIN CEP135"/>
    <property type="match status" value="1"/>
</dbReference>
<feature type="coiled-coil region" evidence="5">
    <location>
        <begin position="130"/>
        <end position="273"/>
    </location>
</feature>
<keyword evidence="3" id="KW-0206">Cytoskeleton</keyword>
<feature type="region of interest" description="Disordered" evidence="6">
    <location>
        <begin position="78"/>
        <end position="111"/>
    </location>
</feature>
<proteinExistence type="inferred from homology"/>
<evidence type="ECO:0000256" key="4">
    <source>
        <dbReference type="ARBA" id="ARBA00038123"/>
    </source>
</evidence>
<dbReference type="GO" id="GO:0005814">
    <property type="term" value="C:centriole"/>
    <property type="evidence" value="ECO:0007669"/>
    <property type="project" value="UniProtKB-SubCell"/>
</dbReference>
<reference evidence="7" key="1">
    <citation type="submission" date="2020-11" db="EMBL/GenBank/DDBJ databases">
        <authorList>
            <person name="Tran Van P."/>
        </authorList>
    </citation>
    <scope>NUCLEOTIDE SEQUENCE</scope>
</reference>